<dbReference type="PROSITE" id="PS50931">
    <property type="entry name" value="HTH_LYSR"/>
    <property type="match status" value="1"/>
</dbReference>
<evidence type="ECO:0000313" key="6">
    <source>
        <dbReference type="EMBL" id="MDO6456311.1"/>
    </source>
</evidence>
<dbReference type="Pfam" id="PF03466">
    <property type="entry name" value="LysR_substrate"/>
    <property type="match status" value="1"/>
</dbReference>
<keyword evidence="4" id="KW-0804">Transcription</keyword>
<feature type="domain" description="HTH lysR-type" evidence="5">
    <location>
        <begin position="1"/>
        <end position="60"/>
    </location>
</feature>
<keyword evidence="2" id="KW-0805">Transcription regulation</keyword>
<evidence type="ECO:0000259" key="5">
    <source>
        <dbReference type="PROSITE" id="PS50931"/>
    </source>
</evidence>
<dbReference type="GO" id="GO:0006351">
    <property type="term" value="P:DNA-templated transcription"/>
    <property type="evidence" value="ECO:0007669"/>
    <property type="project" value="TreeGrafter"/>
</dbReference>
<evidence type="ECO:0000256" key="4">
    <source>
        <dbReference type="ARBA" id="ARBA00023163"/>
    </source>
</evidence>
<gene>
    <name evidence="6" type="ORF">Q4494_04410</name>
</gene>
<reference evidence="6" key="1">
    <citation type="submission" date="2023-07" db="EMBL/GenBank/DDBJ databases">
        <title>Genome content predicts the carbon catabolic preferences of heterotrophic bacteria.</title>
        <authorList>
            <person name="Gralka M."/>
        </authorList>
    </citation>
    <scope>NUCLEOTIDE SEQUENCE</scope>
    <source>
        <strain evidence="6">I2M02</strain>
    </source>
</reference>
<protein>
    <submittedName>
        <fullName evidence="6">LysR family transcriptional regulator</fullName>
    </submittedName>
</protein>
<dbReference type="Proteomes" id="UP001169823">
    <property type="component" value="Unassembled WGS sequence"/>
</dbReference>
<keyword evidence="3" id="KW-0238">DNA-binding</keyword>
<evidence type="ECO:0000256" key="3">
    <source>
        <dbReference type="ARBA" id="ARBA00023125"/>
    </source>
</evidence>
<dbReference type="EMBL" id="JAUOPJ010000003">
    <property type="protein sequence ID" value="MDO6456311.1"/>
    <property type="molecule type" value="Genomic_DNA"/>
</dbReference>
<proteinExistence type="inferred from homology"/>
<name>A0AAW7XPP2_9RHOB</name>
<dbReference type="CDD" id="cd08422">
    <property type="entry name" value="PBP2_CrgA_like"/>
    <property type="match status" value="1"/>
</dbReference>
<dbReference type="PANTHER" id="PTHR30537">
    <property type="entry name" value="HTH-TYPE TRANSCRIPTIONAL REGULATOR"/>
    <property type="match status" value="1"/>
</dbReference>
<dbReference type="GO" id="GO:0043565">
    <property type="term" value="F:sequence-specific DNA binding"/>
    <property type="evidence" value="ECO:0007669"/>
    <property type="project" value="TreeGrafter"/>
</dbReference>
<evidence type="ECO:0000256" key="1">
    <source>
        <dbReference type="ARBA" id="ARBA00009437"/>
    </source>
</evidence>
<organism evidence="6 7">
    <name type="scientific">Celeribacter halophilus</name>
    <dbReference type="NCBI Taxonomy" id="576117"/>
    <lineage>
        <taxon>Bacteria</taxon>
        <taxon>Pseudomonadati</taxon>
        <taxon>Pseudomonadota</taxon>
        <taxon>Alphaproteobacteria</taxon>
        <taxon>Rhodobacterales</taxon>
        <taxon>Roseobacteraceae</taxon>
        <taxon>Celeribacter</taxon>
    </lineage>
</organism>
<comment type="caution">
    <text evidence="6">The sequence shown here is derived from an EMBL/GenBank/DDBJ whole genome shotgun (WGS) entry which is preliminary data.</text>
</comment>
<dbReference type="Pfam" id="PF00126">
    <property type="entry name" value="HTH_1"/>
    <property type="match status" value="1"/>
</dbReference>
<comment type="similarity">
    <text evidence="1">Belongs to the LysR transcriptional regulatory family.</text>
</comment>
<dbReference type="InterPro" id="IPR058163">
    <property type="entry name" value="LysR-type_TF_proteobact-type"/>
</dbReference>
<dbReference type="AlphaFoldDB" id="A0AAW7XPP2"/>
<dbReference type="PANTHER" id="PTHR30537:SF30">
    <property type="entry name" value="TRANSCRIPTIONAL REGULATOR-RELATED"/>
    <property type="match status" value="1"/>
</dbReference>
<evidence type="ECO:0000313" key="7">
    <source>
        <dbReference type="Proteomes" id="UP001169823"/>
    </source>
</evidence>
<dbReference type="GO" id="GO:0003700">
    <property type="term" value="F:DNA-binding transcription factor activity"/>
    <property type="evidence" value="ECO:0007669"/>
    <property type="project" value="InterPro"/>
</dbReference>
<sequence>MIDHLKHMAVFARVVDKGSFRAAAQDIGVAPSRVSQMITDLENHLGTTLLYRTTRKLALTTEGRTLYRRVTEMLRSAEAGFNEINANTQDPVGALRVSVPAFLAMSDLSTAMAAFIKRYPNVALSLHYSDRRVDIIENGFDLAVTAGTLADSAMMSRKLGAVSRALVAGAGYAASRPVPARPTDLEDWDWIQYQQRSDTVNLISETGKTEKISGQSQIEVDSVNALYHFALQDVGVTVLTENLAAQGVASGALVRLLPKWRPPDIDLHAVWPDSSRRENLTLLFVRFLADELGR</sequence>
<dbReference type="InterPro" id="IPR005119">
    <property type="entry name" value="LysR_subst-bd"/>
</dbReference>
<evidence type="ECO:0000256" key="2">
    <source>
        <dbReference type="ARBA" id="ARBA00023015"/>
    </source>
</evidence>
<dbReference type="RefSeq" id="WP_216046070.1">
    <property type="nucleotide sequence ID" value="NZ_JAHKPE010000038.1"/>
</dbReference>
<dbReference type="FunFam" id="1.10.10.10:FF:000001">
    <property type="entry name" value="LysR family transcriptional regulator"/>
    <property type="match status" value="1"/>
</dbReference>
<accession>A0AAW7XPP2</accession>
<dbReference type="InterPro" id="IPR000847">
    <property type="entry name" value="LysR_HTH_N"/>
</dbReference>